<organism evidence="8 10">
    <name type="scientific">Cryobacterium flavum</name>
    <dbReference type="NCBI Taxonomy" id="1424659"/>
    <lineage>
        <taxon>Bacteria</taxon>
        <taxon>Bacillati</taxon>
        <taxon>Actinomycetota</taxon>
        <taxon>Actinomycetes</taxon>
        <taxon>Micrococcales</taxon>
        <taxon>Microbacteriaceae</taxon>
        <taxon>Cryobacterium</taxon>
    </lineage>
</organism>
<keyword evidence="11" id="KW-1185">Reference proteome</keyword>
<feature type="domain" description="GP-PDE" evidence="7">
    <location>
        <begin position="3"/>
        <end position="349"/>
    </location>
</feature>
<keyword evidence="5" id="KW-0378">Hydrolase</keyword>
<dbReference type="Pfam" id="PF03009">
    <property type="entry name" value="GDPD"/>
    <property type="match status" value="1"/>
</dbReference>
<dbReference type="Proteomes" id="UP000199639">
    <property type="component" value="Unassembled WGS sequence"/>
</dbReference>
<dbReference type="SUPFAM" id="SSF51695">
    <property type="entry name" value="PLC-like phosphodiesterases"/>
    <property type="match status" value="1"/>
</dbReference>
<dbReference type="RefSeq" id="WP_092339340.1">
    <property type="nucleotide sequence ID" value="NZ_FNIB01000002.1"/>
</dbReference>
<dbReference type="Proteomes" id="UP000298252">
    <property type="component" value="Unassembled WGS sequence"/>
</dbReference>
<proteinExistence type="inferred from homology"/>
<evidence type="ECO:0000313" key="8">
    <source>
        <dbReference type="EMBL" id="SDM81875.1"/>
    </source>
</evidence>
<evidence type="ECO:0000256" key="3">
    <source>
        <dbReference type="ARBA" id="ARBA00022729"/>
    </source>
</evidence>
<evidence type="ECO:0000256" key="2">
    <source>
        <dbReference type="ARBA" id="ARBA00012247"/>
    </source>
</evidence>
<evidence type="ECO:0000256" key="6">
    <source>
        <dbReference type="ARBA" id="ARBA00047512"/>
    </source>
</evidence>
<comment type="catalytic activity">
    <reaction evidence="6">
        <text>a sn-glycero-3-phosphodiester + H2O = an alcohol + sn-glycerol 3-phosphate + H(+)</text>
        <dbReference type="Rhea" id="RHEA:12969"/>
        <dbReference type="ChEBI" id="CHEBI:15377"/>
        <dbReference type="ChEBI" id="CHEBI:15378"/>
        <dbReference type="ChEBI" id="CHEBI:30879"/>
        <dbReference type="ChEBI" id="CHEBI:57597"/>
        <dbReference type="ChEBI" id="CHEBI:83408"/>
        <dbReference type="EC" id="3.1.4.46"/>
    </reaction>
</comment>
<dbReference type="EMBL" id="SOFD01000009">
    <property type="protein sequence ID" value="TFB80993.1"/>
    <property type="molecule type" value="Genomic_DNA"/>
</dbReference>
<dbReference type="AlphaFoldDB" id="A0A4R8VDM0"/>
<dbReference type="STRING" id="1424659.SAMN05216368_102313"/>
<dbReference type="EMBL" id="FNIB01000002">
    <property type="protein sequence ID" value="SDM81875.1"/>
    <property type="molecule type" value="Genomic_DNA"/>
</dbReference>
<keyword evidence="4" id="KW-0319">Glycerol metabolism</keyword>
<evidence type="ECO:0000313" key="10">
    <source>
        <dbReference type="Proteomes" id="UP000199639"/>
    </source>
</evidence>
<evidence type="ECO:0000313" key="11">
    <source>
        <dbReference type="Proteomes" id="UP000298252"/>
    </source>
</evidence>
<dbReference type="GO" id="GO:0042597">
    <property type="term" value="C:periplasmic space"/>
    <property type="evidence" value="ECO:0007669"/>
    <property type="project" value="TreeGrafter"/>
</dbReference>
<evidence type="ECO:0000256" key="4">
    <source>
        <dbReference type="ARBA" id="ARBA00022798"/>
    </source>
</evidence>
<gene>
    <name evidence="9" type="ORF">E3O21_03750</name>
    <name evidence="8" type="ORF">SAMN05216368_102313</name>
</gene>
<evidence type="ECO:0000313" key="9">
    <source>
        <dbReference type="EMBL" id="TFB80993.1"/>
    </source>
</evidence>
<dbReference type="GO" id="GO:0008889">
    <property type="term" value="F:glycerophosphodiester phosphodiesterase activity"/>
    <property type="evidence" value="ECO:0007669"/>
    <property type="project" value="UniProtKB-EC"/>
</dbReference>
<reference evidence="8 10" key="1">
    <citation type="submission" date="2016-10" db="EMBL/GenBank/DDBJ databases">
        <authorList>
            <person name="Varghese N."/>
            <person name="Submissions S."/>
        </authorList>
    </citation>
    <scope>NUCLEOTIDE SEQUENCE [LARGE SCALE GENOMIC DNA]</scope>
    <source>
        <strain evidence="8 10">CGMCC 1.11215</strain>
    </source>
</reference>
<comment type="similarity">
    <text evidence="1">Belongs to the glycerophosphoryl diester phosphodiesterase family.</text>
</comment>
<dbReference type="EC" id="3.1.4.46" evidence="2"/>
<evidence type="ECO:0000259" key="7">
    <source>
        <dbReference type="PROSITE" id="PS51704"/>
    </source>
</evidence>
<evidence type="ECO:0000256" key="1">
    <source>
        <dbReference type="ARBA" id="ARBA00007277"/>
    </source>
</evidence>
<dbReference type="PANTHER" id="PTHR43620:SF7">
    <property type="entry name" value="GLYCEROPHOSPHODIESTER PHOSPHODIESTERASE GDPD5-RELATED"/>
    <property type="match status" value="1"/>
</dbReference>
<dbReference type="PROSITE" id="PS51704">
    <property type="entry name" value="GP_PDE"/>
    <property type="match status" value="1"/>
</dbReference>
<name>A0A4R8VDM0_9MICO</name>
<dbReference type="InterPro" id="IPR017946">
    <property type="entry name" value="PLC-like_Pdiesterase_TIM-brl"/>
</dbReference>
<dbReference type="GO" id="GO:0006071">
    <property type="term" value="P:glycerol metabolic process"/>
    <property type="evidence" value="ECO:0007669"/>
    <property type="project" value="UniProtKB-KW"/>
</dbReference>
<accession>A0A4R8VDM0</accession>
<dbReference type="InterPro" id="IPR030395">
    <property type="entry name" value="GP_PDE_dom"/>
</dbReference>
<reference evidence="9 11" key="2">
    <citation type="submission" date="2019-03" db="EMBL/GenBank/DDBJ databases">
        <title>Genomics of glacier-inhabiting Cryobacterium strains.</title>
        <authorList>
            <person name="Liu Q."/>
            <person name="Xin Y.-H."/>
        </authorList>
    </citation>
    <scope>NUCLEOTIDE SEQUENCE [LARGE SCALE GENOMIC DNA]</scope>
    <source>
        <strain evidence="9 11">Hh8</strain>
    </source>
</reference>
<protein>
    <recommendedName>
        <fullName evidence="2">glycerophosphodiester phosphodiesterase</fullName>
        <ecNumber evidence="2">3.1.4.46</ecNumber>
    </recommendedName>
</protein>
<keyword evidence="3" id="KW-0732">Signal</keyword>
<evidence type="ECO:0000256" key="5">
    <source>
        <dbReference type="ARBA" id="ARBA00022801"/>
    </source>
</evidence>
<dbReference type="Gene3D" id="3.20.20.190">
    <property type="entry name" value="Phosphatidylinositol (PI) phosphodiesterase"/>
    <property type="match status" value="1"/>
</dbReference>
<dbReference type="GO" id="GO:0006629">
    <property type="term" value="P:lipid metabolic process"/>
    <property type="evidence" value="ECO:0007669"/>
    <property type="project" value="InterPro"/>
</dbReference>
<dbReference type="PANTHER" id="PTHR43620">
    <property type="entry name" value="GLYCEROPHOSPHORYL DIESTER PHOSPHODIESTERASE"/>
    <property type="match status" value="1"/>
</dbReference>
<sequence>MQPIVIGHRGASGHRPEHTRSAFDLAFGLGADAVEPDLVATRDGVLVIRHENEISGTTDVATRAEFSARRTEKHIDGTLVTGWFTEDFTWDELRTLRARERLPALRQGNTTFDDQQPILRLRDLFDLVDDAAEHTDRVLGIVAEIKHSNYFASLDLPLPELFAAEVSAAGWNTDRLTVESFEPSVLAQVRAQGVRGKRIFLLEDQGHPADQLAEYGAGALSYAAHLTAGGLSSLAAGRSAGGSRSSMGSSTATSDIGVDGISVPKSLILKTDDAGDVIGASALVEDAHAAGLEVYCWTLRPENKFLETTFQSGTRKADFGHWQSEFRLIFDSGVDGVFADHPDLAVHVRDERR</sequence>